<proteinExistence type="predicted"/>
<evidence type="ECO:0000259" key="1">
    <source>
        <dbReference type="Pfam" id="PF05036"/>
    </source>
</evidence>
<organism evidence="2 3">
    <name type="scientific">Cellvibrio fibrivorans</name>
    <dbReference type="NCBI Taxonomy" id="126350"/>
    <lineage>
        <taxon>Bacteria</taxon>
        <taxon>Pseudomonadati</taxon>
        <taxon>Pseudomonadota</taxon>
        <taxon>Gammaproteobacteria</taxon>
        <taxon>Cellvibrionales</taxon>
        <taxon>Cellvibrionaceae</taxon>
        <taxon>Cellvibrio</taxon>
    </lineage>
</organism>
<sequence>MRAIFILLLAANLVFFGYQYLFVAKNEAAPDAKVKTEVSAGGGLQLLAEQEDVSKLQARVRSEVKMESPAASSEKPDAEFCTMIGPYGQLLQAEYAVERLVALGAVAHITPVEIKEGESYWVYLKPEVSEKEALRRLYELQKKNIESHVITKGELTNGISFGRFADYAEAEARSAEIKKQGYEVDIKMLPKMIQETWVVIDAGFAEKIDESVWADLLTKESTLEKRQNFCLGVASQ</sequence>
<name>A0ABU1V459_9GAMM</name>
<dbReference type="EMBL" id="JAVDVX010000016">
    <property type="protein sequence ID" value="MDR7092253.1"/>
    <property type="molecule type" value="Genomic_DNA"/>
</dbReference>
<keyword evidence="3" id="KW-1185">Reference proteome</keyword>
<dbReference type="RefSeq" id="WP_310076379.1">
    <property type="nucleotide sequence ID" value="NZ_JAVDVX010000016.1"/>
</dbReference>
<gene>
    <name evidence="2" type="ORF">J2X05_004295</name>
</gene>
<protein>
    <recommendedName>
        <fullName evidence="1">SPOR domain-containing protein</fullName>
    </recommendedName>
</protein>
<accession>A0ABU1V459</accession>
<evidence type="ECO:0000313" key="3">
    <source>
        <dbReference type="Proteomes" id="UP001253595"/>
    </source>
</evidence>
<dbReference type="InterPro" id="IPR007730">
    <property type="entry name" value="SPOR-like_dom"/>
</dbReference>
<dbReference type="Pfam" id="PF05036">
    <property type="entry name" value="SPOR"/>
    <property type="match status" value="1"/>
</dbReference>
<dbReference type="Proteomes" id="UP001253595">
    <property type="component" value="Unassembled WGS sequence"/>
</dbReference>
<feature type="domain" description="SPOR" evidence="1">
    <location>
        <begin position="118"/>
        <end position="182"/>
    </location>
</feature>
<evidence type="ECO:0000313" key="2">
    <source>
        <dbReference type="EMBL" id="MDR7092253.1"/>
    </source>
</evidence>
<dbReference type="SUPFAM" id="SSF110997">
    <property type="entry name" value="Sporulation related repeat"/>
    <property type="match status" value="1"/>
</dbReference>
<comment type="caution">
    <text evidence="2">The sequence shown here is derived from an EMBL/GenBank/DDBJ whole genome shotgun (WGS) entry which is preliminary data.</text>
</comment>
<dbReference type="Gene3D" id="3.30.70.1070">
    <property type="entry name" value="Sporulation related repeat"/>
    <property type="match status" value="1"/>
</dbReference>
<reference evidence="2 3" key="1">
    <citation type="submission" date="2023-07" db="EMBL/GenBank/DDBJ databases">
        <title>Sorghum-associated microbial communities from plants grown in Nebraska, USA.</title>
        <authorList>
            <person name="Schachtman D."/>
        </authorList>
    </citation>
    <scope>NUCLEOTIDE SEQUENCE [LARGE SCALE GENOMIC DNA]</scope>
    <source>
        <strain evidence="2 3">BE190</strain>
    </source>
</reference>
<dbReference type="InterPro" id="IPR036680">
    <property type="entry name" value="SPOR-like_sf"/>
</dbReference>